<organism evidence="2 3">
    <name type="scientific">Mycolicibacterium komossense</name>
    <dbReference type="NCBI Taxonomy" id="1779"/>
    <lineage>
        <taxon>Bacteria</taxon>
        <taxon>Bacillati</taxon>
        <taxon>Actinomycetota</taxon>
        <taxon>Actinomycetes</taxon>
        <taxon>Mycobacteriales</taxon>
        <taxon>Mycobacteriaceae</taxon>
        <taxon>Mycolicibacterium</taxon>
    </lineage>
</organism>
<evidence type="ECO:0000259" key="1">
    <source>
        <dbReference type="PROSITE" id="PS51186"/>
    </source>
</evidence>
<evidence type="ECO:0000313" key="2">
    <source>
        <dbReference type="EMBL" id="MCV7228223.1"/>
    </source>
</evidence>
<comment type="caution">
    <text evidence="2">The sequence shown here is derived from an EMBL/GenBank/DDBJ whole genome shotgun (WGS) entry which is preliminary data.</text>
</comment>
<dbReference type="SUPFAM" id="SSF55729">
    <property type="entry name" value="Acyl-CoA N-acyltransferases (Nat)"/>
    <property type="match status" value="1"/>
</dbReference>
<protein>
    <submittedName>
        <fullName evidence="2">GNAT family N-acetyltransferase</fullName>
    </submittedName>
</protein>
<dbReference type="Gene3D" id="3.40.630.30">
    <property type="match status" value="1"/>
</dbReference>
<sequence length="180" mass="19553">MVEVLIAERGDLGGAELDAAERLVRSAFGSSFRSHDWLHAVEGVHVVLTAEQSLVAFAAVVARTLHHNGIAFDTGYVEGVAVRADQQGCGLGRLVMDHAENIIRTRHQLGALNAVETATDFYAARGWRAWTGHTQAVGPAGVIDTYDHADRIYLLHPAGVDQPFDSETALICDWRPGDLW</sequence>
<feature type="domain" description="N-acetyltransferase" evidence="1">
    <location>
        <begin position="2"/>
        <end position="159"/>
    </location>
</feature>
<evidence type="ECO:0000313" key="3">
    <source>
        <dbReference type="Proteomes" id="UP001526201"/>
    </source>
</evidence>
<dbReference type="Pfam" id="PF00583">
    <property type="entry name" value="Acetyltransf_1"/>
    <property type="match status" value="1"/>
</dbReference>
<dbReference type="CDD" id="cd04301">
    <property type="entry name" value="NAT_SF"/>
    <property type="match status" value="1"/>
</dbReference>
<dbReference type="InterPro" id="IPR000182">
    <property type="entry name" value="GNAT_dom"/>
</dbReference>
<dbReference type="Proteomes" id="UP001526201">
    <property type="component" value="Unassembled WGS sequence"/>
</dbReference>
<gene>
    <name evidence="2" type="ORF">H7J73_19620</name>
</gene>
<accession>A0ABT3CFF2</accession>
<dbReference type="InterPro" id="IPR016181">
    <property type="entry name" value="Acyl_CoA_acyltransferase"/>
</dbReference>
<dbReference type="RefSeq" id="WP_264069335.1">
    <property type="nucleotide sequence ID" value="NZ_JACKTY010000032.1"/>
</dbReference>
<dbReference type="EMBL" id="JACKTY010000032">
    <property type="protein sequence ID" value="MCV7228223.1"/>
    <property type="molecule type" value="Genomic_DNA"/>
</dbReference>
<reference evidence="2 3" key="1">
    <citation type="journal article" date="2022" name="BMC Genomics">
        <title>Comparative genome analysis of mycobacteria focusing on tRNA and non-coding RNA.</title>
        <authorList>
            <person name="Behra P.R.K."/>
            <person name="Pettersson B.M.F."/>
            <person name="Ramesh M."/>
            <person name="Das S."/>
            <person name="Dasgupta S."/>
            <person name="Kirsebom L.A."/>
        </authorList>
    </citation>
    <scope>NUCLEOTIDE SEQUENCE [LARGE SCALE GENOMIC DNA]</scope>
    <source>
        <strain evidence="2 3">DSM 44078</strain>
    </source>
</reference>
<proteinExistence type="predicted"/>
<dbReference type="PROSITE" id="PS51186">
    <property type="entry name" value="GNAT"/>
    <property type="match status" value="1"/>
</dbReference>
<keyword evidence="3" id="KW-1185">Reference proteome</keyword>
<name>A0ABT3CFF2_9MYCO</name>